<evidence type="ECO:0000313" key="2">
    <source>
        <dbReference type="EMBL" id="SNQ49958.1"/>
    </source>
</evidence>
<accession>A0A2I2KWD4</accession>
<dbReference type="SUPFAM" id="SSF81301">
    <property type="entry name" value="Nucleotidyltransferase"/>
    <property type="match status" value="1"/>
</dbReference>
<sequence>MHEVPLPPAGWQAQLLPALDDLARRDPRVRDVHVHGSAAGPAPDLDCWSDLDLVVVTDDPQRVAHGIVDRLLGEMPPLFAINQGGTSTRHVTRLVFRDLRRLDITVTTRADDQPQRRTTTPAPSEDDPMETLINNYRFDAVLAAVKTARGDLLIAAHLTLQLARHILVAAMLLRDRDAGTNHHRHGGTKWDSWAQRAAPVPVTYTTTGITAAIRSCTQVFDELVGKWDQSLVGGHEPLLAMLRQVDRTARNPDANIPSP</sequence>
<name>A0A2I2KWD4_9ACTN</name>
<dbReference type="AlphaFoldDB" id="A0A2I2KWD4"/>
<proteinExistence type="predicted"/>
<feature type="region of interest" description="Disordered" evidence="1">
    <location>
        <begin position="107"/>
        <end position="129"/>
    </location>
</feature>
<evidence type="ECO:0008006" key="4">
    <source>
        <dbReference type="Google" id="ProtNLM"/>
    </source>
</evidence>
<evidence type="ECO:0000313" key="3">
    <source>
        <dbReference type="Proteomes" id="UP000234331"/>
    </source>
</evidence>
<gene>
    <name evidence="2" type="ORF">FRACA_3960005</name>
</gene>
<organism evidence="2 3">
    <name type="scientific">Frankia canadensis</name>
    <dbReference type="NCBI Taxonomy" id="1836972"/>
    <lineage>
        <taxon>Bacteria</taxon>
        <taxon>Bacillati</taxon>
        <taxon>Actinomycetota</taxon>
        <taxon>Actinomycetes</taxon>
        <taxon>Frankiales</taxon>
        <taxon>Frankiaceae</taxon>
        <taxon>Frankia</taxon>
    </lineage>
</organism>
<dbReference type="InterPro" id="IPR043519">
    <property type="entry name" value="NT_sf"/>
</dbReference>
<protein>
    <recommendedName>
        <fullName evidence="4">Polymerase nucleotidyl transferase domain-containing protein</fullName>
    </recommendedName>
</protein>
<dbReference type="RefSeq" id="WP_115538000.1">
    <property type="nucleotide sequence ID" value="NZ_FZMO01000330.1"/>
</dbReference>
<dbReference type="EMBL" id="FZMO01000330">
    <property type="protein sequence ID" value="SNQ49958.1"/>
    <property type="molecule type" value="Genomic_DNA"/>
</dbReference>
<dbReference type="OrthoDB" id="5016829at2"/>
<evidence type="ECO:0000256" key="1">
    <source>
        <dbReference type="SAM" id="MobiDB-lite"/>
    </source>
</evidence>
<dbReference type="Gene3D" id="3.30.460.10">
    <property type="entry name" value="Beta Polymerase, domain 2"/>
    <property type="match status" value="1"/>
</dbReference>
<dbReference type="Proteomes" id="UP000234331">
    <property type="component" value="Unassembled WGS sequence"/>
</dbReference>
<keyword evidence="3" id="KW-1185">Reference proteome</keyword>
<dbReference type="InterPro" id="IPR007530">
    <property type="entry name" value="Aminoglycoside_adenylylTfrase"/>
</dbReference>
<dbReference type="Pfam" id="PF04439">
    <property type="entry name" value="Adenyl_transf"/>
    <property type="match status" value="1"/>
</dbReference>
<reference evidence="2 3" key="1">
    <citation type="submission" date="2017-06" db="EMBL/GenBank/DDBJ databases">
        <authorList>
            <person name="Kim H.J."/>
            <person name="Triplett B.A."/>
        </authorList>
    </citation>
    <scope>NUCLEOTIDE SEQUENCE [LARGE SCALE GENOMIC DNA]</scope>
    <source>
        <strain evidence="2">FRACA_ARgP5</strain>
    </source>
</reference>